<dbReference type="Pfam" id="PF02096">
    <property type="entry name" value="60KD_IMP"/>
    <property type="match status" value="1"/>
</dbReference>
<comment type="subcellular location">
    <subcellularLocation>
        <location evidence="1 5">Membrane</location>
        <topology evidence="1 5">Multi-pass membrane protein</topology>
    </subcellularLocation>
</comment>
<dbReference type="CDD" id="cd20070">
    <property type="entry name" value="5TM_YidC_Alb3"/>
    <property type="match status" value="1"/>
</dbReference>
<dbReference type="PANTHER" id="PTHR12428">
    <property type="entry name" value="OXA1"/>
    <property type="match status" value="1"/>
</dbReference>
<evidence type="ECO:0000256" key="3">
    <source>
        <dbReference type="ARBA" id="ARBA00022989"/>
    </source>
</evidence>
<dbReference type="GO" id="GO:0032977">
    <property type="term" value="F:membrane insertase activity"/>
    <property type="evidence" value="ECO:0007669"/>
    <property type="project" value="InterPro"/>
</dbReference>
<evidence type="ECO:0000256" key="4">
    <source>
        <dbReference type="ARBA" id="ARBA00023136"/>
    </source>
</evidence>
<protein>
    <submittedName>
        <fullName evidence="8">Plastid membrane protein albino 3</fullName>
    </submittedName>
</protein>
<proteinExistence type="evidence at transcript level"/>
<dbReference type="GO" id="GO:0016020">
    <property type="term" value="C:membrane"/>
    <property type="evidence" value="ECO:0007669"/>
    <property type="project" value="UniProtKB-SubCell"/>
</dbReference>
<keyword evidence="3" id="KW-1133">Transmembrane helix</keyword>
<evidence type="ECO:0000256" key="5">
    <source>
        <dbReference type="RuleBase" id="RU003945"/>
    </source>
</evidence>
<keyword evidence="2 5" id="KW-0812">Transmembrane</keyword>
<sequence>GSIAITVVVASAFLANPDLRSSSVAVRKAVSPALLRQQRVSSSSFRAPRPLARKPSNHVRRSQLNVNAVPEINDIVGTLQTNKDIVEHAAVASKAVAADTITPQLFASLADAVQVVSEQEKSVGPFGQFVKLIAGTILFMSNSLQKVGVEQSIGLSIVLFTVFVKLLTFPLNEQQIKGTERMGIIQPKIKEIQAKYKDDPNKSAEKLQSVYAENQVNPLAGLLPAFAQIPIFIALYRALQNLATDGQMNQPFLWLPNLEGPTFGPIGTNWLFTGFHDGVPQYGWHDTAAYLSLPIFLIFSQIVSQRLLVSKEQYDAQPQWTKFLPIIFGYFSLNVPSGLAVYWVANNIVTTGTNIALKQKFKNDPEVVALRERISKVDAPVEKPKPYVKPKEIVEESATVGMASEQSQQPVASSRGKSEPPKKRKKKKGKRSKKAAAVRA</sequence>
<evidence type="ECO:0000256" key="1">
    <source>
        <dbReference type="ARBA" id="ARBA00004141"/>
    </source>
</evidence>
<dbReference type="PANTHER" id="PTHR12428:SF14">
    <property type="entry name" value="ALBINO3-LIKE PROTEIN 1, CHLOROPLASTIC"/>
    <property type="match status" value="1"/>
</dbReference>
<accession>Q7XYM9</accession>
<feature type="region of interest" description="Disordered" evidence="6">
    <location>
        <begin position="398"/>
        <end position="440"/>
    </location>
</feature>
<organism evidence="8">
    <name type="scientific">Bigelowiella natans</name>
    <name type="common">Pedinomonas minutissima</name>
    <name type="synonym">Chlorarachnion sp. (strain CCMP621)</name>
    <dbReference type="NCBI Taxonomy" id="227086"/>
    <lineage>
        <taxon>Eukaryota</taxon>
        <taxon>Sar</taxon>
        <taxon>Rhizaria</taxon>
        <taxon>Cercozoa</taxon>
        <taxon>Chlorarachniophyceae</taxon>
        <taxon>Bigelowiella</taxon>
    </lineage>
</organism>
<feature type="non-terminal residue" evidence="8">
    <location>
        <position position="1"/>
    </location>
</feature>
<dbReference type="InterPro" id="IPR001708">
    <property type="entry name" value="YidC/ALB3/OXA1/COX18"/>
</dbReference>
<comment type="similarity">
    <text evidence="5">Belongs to the OXA1/ALB3/YidC family.</text>
</comment>
<feature type="domain" description="Membrane insertase YidC/Oxa/ALB C-terminal" evidence="7">
    <location>
        <begin position="154"/>
        <end position="357"/>
    </location>
</feature>
<evidence type="ECO:0000256" key="2">
    <source>
        <dbReference type="ARBA" id="ARBA00022692"/>
    </source>
</evidence>
<dbReference type="NCBIfam" id="TIGR03592">
    <property type="entry name" value="yidC_oxa1_cterm"/>
    <property type="match status" value="1"/>
</dbReference>
<dbReference type="EMBL" id="AY267651">
    <property type="protein sequence ID" value="AAP79165.1"/>
    <property type="molecule type" value="mRNA"/>
</dbReference>
<dbReference type="InterPro" id="IPR047196">
    <property type="entry name" value="YidC_ALB_C"/>
</dbReference>
<evidence type="ECO:0000259" key="7">
    <source>
        <dbReference type="Pfam" id="PF02096"/>
    </source>
</evidence>
<reference evidence="8" key="1">
    <citation type="journal article" date="2003" name="Proc. Natl. Acad. Sci. U.S.A.">
        <title>Lateral gene transfer and the evolution of plastid-targeted proteins in the secondary plastid-containing alga Bigelowiella natans.</title>
        <authorList>
            <person name="Archibald J.M."/>
            <person name="Rogers M.B."/>
            <person name="Toop M."/>
            <person name="Ishida K."/>
            <person name="Keeling P.J."/>
        </authorList>
    </citation>
    <scope>NUCLEOTIDE SEQUENCE</scope>
    <source>
        <strain evidence="8">CCMP 621</strain>
    </source>
</reference>
<feature type="compositionally biased region" description="Basic residues" evidence="6">
    <location>
        <begin position="422"/>
        <end position="440"/>
    </location>
</feature>
<dbReference type="InterPro" id="IPR028055">
    <property type="entry name" value="YidC/Oxa/ALB_C"/>
</dbReference>
<evidence type="ECO:0000313" key="8">
    <source>
        <dbReference type="EMBL" id="AAP79165.1"/>
    </source>
</evidence>
<name>Q7XYM9_BIGNA</name>
<dbReference type="GO" id="GO:0051205">
    <property type="term" value="P:protein insertion into membrane"/>
    <property type="evidence" value="ECO:0007669"/>
    <property type="project" value="TreeGrafter"/>
</dbReference>
<keyword evidence="4" id="KW-0472">Membrane</keyword>
<dbReference type="AlphaFoldDB" id="Q7XYM9"/>
<evidence type="ECO:0000256" key="6">
    <source>
        <dbReference type="SAM" id="MobiDB-lite"/>
    </source>
</evidence>